<evidence type="ECO:0000256" key="1">
    <source>
        <dbReference type="SAM" id="MobiDB-lite"/>
    </source>
</evidence>
<comment type="caution">
    <text evidence="2">The sequence shown here is derived from an EMBL/GenBank/DDBJ whole genome shotgun (WGS) entry which is preliminary data.</text>
</comment>
<dbReference type="AlphaFoldDB" id="A0A7J7DWE2"/>
<reference evidence="2 3" key="1">
    <citation type="journal article" date="2020" name="Nat. Commun.">
        <title>Genome of Tripterygium wilfordii and identification of cytochrome P450 involved in triptolide biosynthesis.</title>
        <authorList>
            <person name="Tu L."/>
            <person name="Su P."/>
            <person name="Zhang Z."/>
            <person name="Gao L."/>
            <person name="Wang J."/>
            <person name="Hu T."/>
            <person name="Zhou J."/>
            <person name="Zhang Y."/>
            <person name="Zhao Y."/>
            <person name="Liu Y."/>
            <person name="Song Y."/>
            <person name="Tong Y."/>
            <person name="Lu Y."/>
            <person name="Yang J."/>
            <person name="Xu C."/>
            <person name="Jia M."/>
            <person name="Peters R.J."/>
            <person name="Huang L."/>
            <person name="Gao W."/>
        </authorList>
    </citation>
    <scope>NUCLEOTIDE SEQUENCE [LARGE SCALE GENOMIC DNA]</scope>
    <source>
        <strain evidence="3">cv. XIE 37</strain>
        <tissue evidence="2">Leaf</tissue>
    </source>
</reference>
<sequence>MTIAPSSMRKHDPTDCFVPKSSSQVISDDPDVKTASLEKPRSKYRSQRPPIVVSYFPVGSQLSRL</sequence>
<dbReference type="Proteomes" id="UP000593562">
    <property type="component" value="Unassembled WGS sequence"/>
</dbReference>
<feature type="compositionally biased region" description="Basic and acidic residues" evidence="1">
    <location>
        <begin position="30"/>
        <end position="41"/>
    </location>
</feature>
<dbReference type="InParanoid" id="A0A7J7DWE2"/>
<accession>A0A7J7DWE2</accession>
<dbReference type="PANTHER" id="PTHR37748">
    <property type="entry name" value="PROTEIN, PUTATIVE-RELATED"/>
    <property type="match status" value="1"/>
</dbReference>
<organism evidence="2 3">
    <name type="scientific">Tripterygium wilfordii</name>
    <name type="common">Thunder God vine</name>
    <dbReference type="NCBI Taxonomy" id="458696"/>
    <lineage>
        <taxon>Eukaryota</taxon>
        <taxon>Viridiplantae</taxon>
        <taxon>Streptophyta</taxon>
        <taxon>Embryophyta</taxon>
        <taxon>Tracheophyta</taxon>
        <taxon>Spermatophyta</taxon>
        <taxon>Magnoliopsida</taxon>
        <taxon>eudicotyledons</taxon>
        <taxon>Gunneridae</taxon>
        <taxon>Pentapetalae</taxon>
        <taxon>rosids</taxon>
        <taxon>fabids</taxon>
        <taxon>Celastrales</taxon>
        <taxon>Celastraceae</taxon>
        <taxon>Tripterygium</taxon>
    </lineage>
</organism>
<feature type="region of interest" description="Disordered" evidence="1">
    <location>
        <begin position="1"/>
        <end position="45"/>
    </location>
</feature>
<protein>
    <submittedName>
        <fullName evidence="2">Uncharacterized protein</fullName>
    </submittedName>
</protein>
<evidence type="ECO:0000313" key="2">
    <source>
        <dbReference type="EMBL" id="KAF5750637.1"/>
    </source>
</evidence>
<dbReference type="PANTHER" id="PTHR37748:SF1">
    <property type="entry name" value="PROTEIN, PUTATIVE-RELATED"/>
    <property type="match status" value="1"/>
</dbReference>
<name>A0A7J7DWE2_TRIWF</name>
<gene>
    <name evidence="2" type="ORF">HS088_TW03G00976</name>
</gene>
<dbReference type="EMBL" id="JAAARO010000003">
    <property type="protein sequence ID" value="KAF5750637.1"/>
    <property type="molecule type" value="Genomic_DNA"/>
</dbReference>
<proteinExistence type="predicted"/>
<keyword evidence="3" id="KW-1185">Reference proteome</keyword>
<evidence type="ECO:0000313" key="3">
    <source>
        <dbReference type="Proteomes" id="UP000593562"/>
    </source>
</evidence>